<comment type="caution">
    <text evidence="1">The sequence shown here is derived from an EMBL/GenBank/DDBJ whole genome shotgun (WGS) entry which is preliminary data.</text>
</comment>
<sequence length="94" mass="10760">MKHVNICHIEKLNEYGALIISDIAELDNGFEVILNAQYLCCNRLTSDLLADKENGYESVSCRKVEIDELPFELQAKLNRVFQFSGYVSVTDTYH</sequence>
<evidence type="ECO:0000313" key="2">
    <source>
        <dbReference type="Proteomes" id="UP000480943"/>
    </source>
</evidence>
<name>A0AAD3WXR2_PHODD</name>
<protein>
    <submittedName>
        <fullName evidence="1">Uncharacterized protein</fullName>
    </submittedName>
</protein>
<organism evidence="1 2">
    <name type="scientific">Photobacterium damselae subsp. damselae</name>
    <name type="common">Listonella damsela</name>
    <dbReference type="NCBI Taxonomy" id="85581"/>
    <lineage>
        <taxon>Bacteria</taxon>
        <taxon>Pseudomonadati</taxon>
        <taxon>Pseudomonadota</taxon>
        <taxon>Gammaproteobacteria</taxon>
        <taxon>Vibrionales</taxon>
        <taxon>Vibrionaceae</taxon>
        <taxon>Photobacterium</taxon>
    </lineage>
</organism>
<dbReference type="AlphaFoldDB" id="A0AAD3WXR2"/>
<evidence type="ECO:0000313" key="1">
    <source>
        <dbReference type="EMBL" id="KAB1179919.1"/>
    </source>
</evidence>
<dbReference type="Proteomes" id="UP000480943">
    <property type="component" value="Unassembled WGS sequence"/>
</dbReference>
<dbReference type="RefSeq" id="WP_109376037.1">
    <property type="nucleotide sequence ID" value="NZ_JABXOQ010000075.1"/>
</dbReference>
<reference evidence="1 2" key="1">
    <citation type="submission" date="2019-09" db="EMBL/GenBank/DDBJ databases">
        <title>Photobacterium damselae subsp. damselae CDC-2227-81, a human clinical isolate.</title>
        <authorList>
            <person name="Osorio C.R."/>
        </authorList>
    </citation>
    <scope>NUCLEOTIDE SEQUENCE [LARGE SCALE GENOMIC DNA]</scope>
    <source>
        <strain evidence="1 2">CDC-2227-81</strain>
    </source>
</reference>
<proteinExistence type="predicted"/>
<accession>A0AAD3WXR2</accession>
<dbReference type="EMBL" id="VZUQ01000068">
    <property type="protein sequence ID" value="KAB1179919.1"/>
    <property type="molecule type" value="Genomic_DNA"/>
</dbReference>
<gene>
    <name evidence="1" type="ORF">F6450_12100</name>
</gene>